<organism evidence="2 3">
    <name type="scientific">Caenorhabditis tropicalis</name>
    <dbReference type="NCBI Taxonomy" id="1561998"/>
    <lineage>
        <taxon>Eukaryota</taxon>
        <taxon>Metazoa</taxon>
        <taxon>Ecdysozoa</taxon>
        <taxon>Nematoda</taxon>
        <taxon>Chromadorea</taxon>
        <taxon>Rhabditida</taxon>
        <taxon>Rhabditina</taxon>
        <taxon>Rhabditomorpha</taxon>
        <taxon>Rhabditoidea</taxon>
        <taxon>Rhabditidae</taxon>
        <taxon>Peloderinae</taxon>
        <taxon>Caenorhabditis</taxon>
    </lineage>
</organism>
<dbReference type="Proteomes" id="UP000095282">
    <property type="component" value="Unplaced"/>
</dbReference>
<keyword evidence="1" id="KW-0472">Membrane</keyword>
<protein>
    <submittedName>
        <fullName evidence="3">RING-CH-type domain-containing protein</fullName>
    </submittedName>
</protein>
<proteinExistence type="predicted"/>
<feature type="transmembrane region" description="Helical" evidence="1">
    <location>
        <begin position="229"/>
        <end position="250"/>
    </location>
</feature>
<feature type="transmembrane region" description="Helical" evidence="1">
    <location>
        <begin position="190"/>
        <end position="209"/>
    </location>
</feature>
<sequence length="356" mass="39998">MNVDEYFPEGLSVIHHDESEREGQSSSEGSPKFPIVLHCHICYRNINKTINNADYIKPCNCQLMFVHRVCAERNKKKFGEAKCSSCGHGSTIPRAAKMSSIRKVGTGANCCSESGVACAICKEKTYKKKSGSSNREDIYTIKPCFCSKLFHYGCLRLLINEKPFCSQCNVFYSEFKAATKMQFFATNWKWFVLYITMLSIVSTLFLLALKSSLIFTKNSSKENDINKEIMLTFFSVFFLVVIFATIFSVVKYTWSTALPKFQITQGKVVLNPFKTPSKIKSKPELCSLPEKEFEEIPLSNLRHASAGDVEEGIENARSTGVDDMTLGQHMFGVYATHHSSSTPIDKPPLAFVFNSA</sequence>
<keyword evidence="2" id="KW-1185">Reference proteome</keyword>
<dbReference type="eggNOG" id="ENOG502TG7U">
    <property type="taxonomic scope" value="Eukaryota"/>
</dbReference>
<evidence type="ECO:0000313" key="2">
    <source>
        <dbReference type="Proteomes" id="UP000095282"/>
    </source>
</evidence>
<accession>A0A1I7V0G4</accession>
<evidence type="ECO:0000313" key="3">
    <source>
        <dbReference type="WBParaSite" id="Csp11.Scaffold630.g21165.t1"/>
    </source>
</evidence>
<dbReference type="InterPro" id="IPR013083">
    <property type="entry name" value="Znf_RING/FYVE/PHD"/>
</dbReference>
<name>A0A1I7V0G4_9PELO</name>
<reference evidence="3" key="1">
    <citation type="submission" date="2016-11" db="UniProtKB">
        <authorList>
            <consortium name="WormBaseParasite"/>
        </authorList>
    </citation>
    <scope>IDENTIFICATION</scope>
</reference>
<keyword evidence="1" id="KW-1133">Transmembrane helix</keyword>
<dbReference type="Gene3D" id="3.30.40.10">
    <property type="entry name" value="Zinc/RING finger domain, C3HC4 (zinc finger)"/>
    <property type="match status" value="1"/>
</dbReference>
<dbReference type="AlphaFoldDB" id="A0A1I7V0G4"/>
<dbReference type="WBParaSite" id="Csp11.Scaffold630.g21165.t1">
    <property type="protein sequence ID" value="Csp11.Scaffold630.g21165.t1"/>
    <property type="gene ID" value="Csp11.Scaffold630.g21165"/>
</dbReference>
<evidence type="ECO:0000256" key="1">
    <source>
        <dbReference type="SAM" id="Phobius"/>
    </source>
</evidence>
<keyword evidence="1" id="KW-0812">Transmembrane</keyword>